<accession>W9V3W3</accession>
<reference evidence="3" key="1">
    <citation type="submission" date="2012-11" db="EMBL/GenBank/DDBJ databases">
        <authorList>
            <person name="Singh A."/>
            <person name="Pinnaka A.K."/>
            <person name="Vaidya B."/>
        </authorList>
    </citation>
    <scope>NUCLEOTIDE SEQUENCE [LARGE SCALE GENOMIC DNA]</scope>
    <source>
        <strain evidence="3">AK23</strain>
    </source>
</reference>
<dbReference type="Gene3D" id="3.40.50.1820">
    <property type="entry name" value="alpha/beta hydrolase"/>
    <property type="match status" value="1"/>
</dbReference>
<keyword evidence="3" id="KW-1185">Reference proteome</keyword>
<dbReference type="RefSeq" id="WP_036509383.1">
    <property type="nucleotide sequence ID" value="NZ_AONB01000005.1"/>
</dbReference>
<dbReference type="InterPro" id="IPR050228">
    <property type="entry name" value="Carboxylesterase_BioH"/>
</dbReference>
<name>W9V3W3_9GAMM</name>
<gene>
    <name evidence="2" type="primary">bioH</name>
    <name evidence="2" type="ORF">D791_01404</name>
</gene>
<dbReference type="AlphaFoldDB" id="W9V3W3"/>
<comment type="caution">
    <text evidence="2">The sequence shown here is derived from an EMBL/GenBank/DDBJ whole genome shotgun (WGS) entry which is preliminary data.</text>
</comment>
<dbReference type="PANTHER" id="PTHR43194:SF5">
    <property type="entry name" value="PIMELOYL-[ACYL-CARRIER PROTEIN] METHYL ESTER ESTERASE"/>
    <property type="match status" value="1"/>
</dbReference>
<reference evidence="2 3" key="2">
    <citation type="journal article" date="2015" name="Syst. Appl. Microbiol.">
        <title>Nitrincola nitratireducens sp. nov. isolated from a haloalkaline crater lake.</title>
        <authorList>
            <person name="Singh A."/>
            <person name="Vaidya B."/>
            <person name="Tanuku N.R."/>
            <person name="Pinnaka A.K."/>
        </authorList>
    </citation>
    <scope>NUCLEOTIDE SEQUENCE [LARGE SCALE GENOMIC DNA]</scope>
    <source>
        <strain evidence="2 3">AK23</strain>
    </source>
</reference>
<dbReference type="EMBL" id="AONB01000005">
    <property type="protein sequence ID" value="EXJ11631.1"/>
    <property type="molecule type" value="Genomic_DNA"/>
</dbReference>
<feature type="domain" description="AB hydrolase-1" evidence="1">
    <location>
        <begin position="13"/>
        <end position="244"/>
    </location>
</feature>
<evidence type="ECO:0000259" key="1">
    <source>
        <dbReference type="Pfam" id="PF12697"/>
    </source>
</evidence>
<keyword evidence="2" id="KW-0378">Hydrolase</keyword>
<evidence type="ECO:0000313" key="2">
    <source>
        <dbReference type="EMBL" id="EXJ11631.1"/>
    </source>
</evidence>
<dbReference type="STRING" id="1229521.D791_01404"/>
<dbReference type="OrthoDB" id="9780744at2"/>
<dbReference type="PANTHER" id="PTHR43194">
    <property type="entry name" value="HYDROLASE ALPHA/BETA FOLD FAMILY"/>
    <property type="match status" value="1"/>
</dbReference>
<dbReference type="Pfam" id="PF12697">
    <property type="entry name" value="Abhydrolase_6"/>
    <property type="match status" value="1"/>
</dbReference>
<proteinExistence type="predicted"/>
<dbReference type="PATRIC" id="fig|1229521.3.peg.1419"/>
<sequence length="262" mass="29126">MSAKQAGNAPLDLVVLSGWGSDPSIFDGFLSRWSSSFRITKIDYQSVPLPSGNESIKDLKLHLIDALLEQVPQKAILLGWSLGGLVASWIADRLQAKALITLGWNPCFVQKVGWHPAMPQDVFQVFSSDFKANVRQMQMRFIALQSQGSVQASKERKALLANRKDYLDAQALEQSLQYLGLLASDARSELVQLNCPSLLLYSEHDALVPLEIMSEVSPLNLQSTVGLIEGSAHLPFISEPEQVNRYLYDFLRQQNLVAEEDV</sequence>
<dbReference type="Proteomes" id="UP000019464">
    <property type="component" value="Unassembled WGS sequence"/>
</dbReference>
<organism evidence="2 3">
    <name type="scientific">Nitrincola nitratireducens</name>
    <dbReference type="NCBI Taxonomy" id="1229521"/>
    <lineage>
        <taxon>Bacteria</taxon>
        <taxon>Pseudomonadati</taxon>
        <taxon>Pseudomonadota</taxon>
        <taxon>Gammaproteobacteria</taxon>
        <taxon>Oceanospirillales</taxon>
        <taxon>Oceanospirillaceae</taxon>
        <taxon>Nitrincola</taxon>
    </lineage>
</organism>
<evidence type="ECO:0000313" key="3">
    <source>
        <dbReference type="Proteomes" id="UP000019464"/>
    </source>
</evidence>
<protein>
    <submittedName>
        <fullName evidence="2">Pimelyl-[acyl-carrier protein] methyl ester esterase</fullName>
        <ecNumber evidence="2">3.1.1.85</ecNumber>
    </submittedName>
</protein>
<dbReference type="InterPro" id="IPR000073">
    <property type="entry name" value="AB_hydrolase_1"/>
</dbReference>
<dbReference type="SUPFAM" id="SSF53474">
    <property type="entry name" value="alpha/beta-Hydrolases"/>
    <property type="match status" value="1"/>
</dbReference>
<dbReference type="GO" id="GO:0090499">
    <property type="term" value="F:pimelyl-[acyl-carrier protein] methyl ester esterase activity"/>
    <property type="evidence" value="ECO:0007669"/>
    <property type="project" value="UniProtKB-EC"/>
</dbReference>
<dbReference type="InterPro" id="IPR029058">
    <property type="entry name" value="AB_hydrolase_fold"/>
</dbReference>
<dbReference type="EC" id="3.1.1.85" evidence="2"/>